<dbReference type="Proteomes" id="UP000183508">
    <property type="component" value="Unassembled WGS sequence"/>
</dbReference>
<comment type="cofactor">
    <cofactor evidence="10">
        <name>Zn(2+)</name>
        <dbReference type="ChEBI" id="CHEBI:29105"/>
    </cofactor>
    <text evidence="10">Binds 1 zinc ion per subunit.</text>
</comment>
<dbReference type="AlphaFoldDB" id="A0A1I7HSA0"/>
<feature type="transmembrane region" description="Helical" evidence="11">
    <location>
        <begin position="6"/>
        <end position="26"/>
    </location>
</feature>
<feature type="transmembrane region" description="Helical" evidence="11">
    <location>
        <begin position="158"/>
        <end position="179"/>
    </location>
</feature>
<evidence type="ECO:0000256" key="4">
    <source>
        <dbReference type="ARBA" id="ARBA00022723"/>
    </source>
</evidence>
<dbReference type="STRING" id="392015.SAMN05421543_10578"/>
<dbReference type="CDD" id="cd07345">
    <property type="entry name" value="M48A_Ste24p-like"/>
    <property type="match status" value="1"/>
</dbReference>
<evidence type="ECO:0000256" key="8">
    <source>
        <dbReference type="ARBA" id="ARBA00023049"/>
    </source>
</evidence>
<organism evidence="13 14">
    <name type="scientific">Alicyclobacillus macrosporangiidus</name>
    <dbReference type="NCBI Taxonomy" id="392015"/>
    <lineage>
        <taxon>Bacteria</taxon>
        <taxon>Bacillati</taxon>
        <taxon>Bacillota</taxon>
        <taxon>Bacilli</taxon>
        <taxon>Bacillales</taxon>
        <taxon>Alicyclobacillaceae</taxon>
        <taxon>Alicyclobacillus</taxon>
    </lineage>
</organism>
<keyword evidence="4" id="KW-0479">Metal-binding</keyword>
<reference evidence="14" key="1">
    <citation type="submission" date="2016-10" db="EMBL/GenBank/DDBJ databases">
        <authorList>
            <person name="Varghese N."/>
        </authorList>
    </citation>
    <scope>NUCLEOTIDE SEQUENCE [LARGE SCALE GENOMIC DNA]</scope>
    <source>
        <strain evidence="14">DSM 17980</strain>
    </source>
</reference>
<name>A0A1I7HSA0_9BACL</name>
<keyword evidence="6 10" id="KW-0862">Zinc</keyword>
<evidence type="ECO:0000256" key="1">
    <source>
        <dbReference type="ARBA" id="ARBA00022475"/>
    </source>
</evidence>
<keyword evidence="5 10" id="KW-0378">Hydrolase</keyword>
<dbReference type="Pfam" id="PF01435">
    <property type="entry name" value="Peptidase_M48"/>
    <property type="match status" value="1"/>
</dbReference>
<feature type="transmembrane region" description="Helical" evidence="11">
    <location>
        <begin position="265"/>
        <end position="284"/>
    </location>
</feature>
<dbReference type="PANTHER" id="PTHR43221:SF2">
    <property type="entry name" value="PROTEASE HTPX HOMOLOG"/>
    <property type="match status" value="1"/>
</dbReference>
<evidence type="ECO:0000256" key="5">
    <source>
        <dbReference type="ARBA" id="ARBA00022801"/>
    </source>
</evidence>
<keyword evidence="14" id="KW-1185">Reference proteome</keyword>
<feature type="domain" description="Peptidase M48" evidence="12">
    <location>
        <begin position="196"/>
        <end position="378"/>
    </location>
</feature>
<keyword evidence="1" id="KW-1003">Cell membrane</keyword>
<feature type="transmembrane region" description="Helical" evidence="11">
    <location>
        <begin position="52"/>
        <end position="73"/>
    </location>
</feature>
<dbReference type="PANTHER" id="PTHR43221">
    <property type="entry name" value="PROTEASE HTPX"/>
    <property type="match status" value="1"/>
</dbReference>
<accession>A0A1I7HSA0</accession>
<evidence type="ECO:0000256" key="7">
    <source>
        <dbReference type="ARBA" id="ARBA00022989"/>
    </source>
</evidence>
<evidence type="ECO:0000256" key="9">
    <source>
        <dbReference type="ARBA" id="ARBA00023136"/>
    </source>
</evidence>
<dbReference type="InterPro" id="IPR050083">
    <property type="entry name" value="HtpX_protease"/>
</dbReference>
<dbReference type="GO" id="GO:0046872">
    <property type="term" value="F:metal ion binding"/>
    <property type="evidence" value="ECO:0007669"/>
    <property type="project" value="UniProtKB-KW"/>
</dbReference>
<evidence type="ECO:0000256" key="11">
    <source>
        <dbReference type="SAM" id="Phobius"/>
    </source>
</evidence>
<evidence type="ECO:0000256" key="2">
    <source>
        <dbReference type="ARBA" id="ARBA00022670"/>
    </source>
</evidence>
<evidence type="ECO:0000259" key="12">
    <source>
        <dbReference type="Pfam" id="PF01435"/>
    </source>
</evidence>
<evidence type="ECO:0000256" key="6">
    <source>
        <dbReference type="ARBA" id="ARBA00022833"/>
    </source>
</evidence>
<keyword evidence="2 10" id="KW-0645">Protease</keyword>
<dbReference type="GO" id="GO:0004222">
    <property type="term" value="F:metalloendopeptidase activity"/>
    <property type="evidence" value="ECO:0007669"/>
    <property type="project" value="InterPro"/>
</dbReference>
<protein>
    <submittedName>
        <fullName evidence="13">STE24 endopeptidase</fullName>
    </submittedName>
</protein>
<evidence type="ECO:0000256" key="3">
    <source>
        <dbReference type="ARBA" id="ARBA00022692"/>
    </source>
</evidence>
<sequence length="396" mass="44629">MWTGWMTVVGGIGLVALNLGLSVWIARHTRRLFRRLGSAEQALYRHRLLSQYVFGVVMLATCIAAPLSMVRYLRPLGHAGGAIAVVLSALVVVGLTLAHQAIQHPVLREIRQTAETRREQAGQALRWLALILVPVVLWNLAVVWIPDSIQNALDNNRLMSLLLPLVFVTALNLLLPLFLRWTLRARPMPASGLRDALEAFALRAGLGKVGLFVWSSRRGRQANALVSGYLHKHIYLADYLLDHLTQEEVEAVIAHEIGHVKRHHLWIRLLLVVGWVPLVEAIGWLGDTYAPDAPDWAAVGVLLLLFFVYFGFTVRYVSRVQERQADAYVLQLGIPAPVFISALLKLARLNQATVRLHRWDERLQTHPSFARRIEWIAQRAQLPSQMVDDMRATILH</sequence>
<dbReference type="Gene3D" id="3.30.2010.10">
    <property type="entry name" value="Metalloproteases ('zincins'), catalytic domain"/>
    <property type="match status" value="1"/>
</dbReference>
<feature type="transmembrane region" description="Helical" evidence="11">
    <location>
        <begin position="296"/>
        <end position="317"/>
    </location>
</feature>
<evidence type="ECO:0000313" key="13">
    <source>
        <dbReference type="EMBL" id="SFU63632.1"/>
    </source>
</evidence>
<keyword evidence="9 11" id="KW-0472">Membrane</keyword>
<evidence type="ECO:0000256" key="10">
    <source>
        <dbReference type="RuleBase" id="RU003983"/>
    </source>
</evidence>
<dbReference type="GO" id="GO:0006508">
    <property type="term" value="P:proteolysis"/>
    <property type="evidence" value="ECO:0007669"/>
    <property type="project" value="UniProtKB-KW"/>
</dbReference>
<evidence type="ECO:0000313" key="14">
    <source>
        <dbReference type="Proteomes" id="UP000183508"/>
    </source>
</evidence>
<keyword evidence="8 10" id="KW-0482">Metalloprotease</keyword>
<keyword evidence="7 11" id="KW-1133">Transmembrane helix</keyword>
<feature type="transmembrane region" description="Helical" evidence="11">
    <location>
        <begin position="127"/>
        <end position="146"/>
    </location>
</feature>
<dbReference type="InterPro" id="IPR001915">
    <property type="entry name" value="Peptidase_M48"/>
</dbReference>
<keyword evidence="3 11" id="KW-0812">Transmembrane</keyword>
<comment type="similarity">
    <text evidence="10">Belongs to the peptidase M48 family.</text>
</comment>
<gene>
    <name evidence="13" type="ORF">SAMN05421543_10578</name>
</gene>
<feature type="transmembrane region" description="Helical" evidence="11">
    <location>
        <begin position="79"/>
        <end position="98"/>
    </location>
</feature>
<dbReference type="eggNOG" id="COG0501">
    <property type="taxonomic scope" value="Bacteria"/>
</dbReference>
<proteinExistence type="inferred from homology"/>
<dbReference type="EMBL" id="FPBV01000005">
    <property type="protein sequence ID" value="SFU63632.1"/>
    <property type="molecule type" value="Genomic_DNA"/>
</dbReference>